<dbReference type="InterPro" id="IPR002043">
    <property type="entry name" value="UDG_fam1"/>
</dbReference>
<reference evidence="6 7" key="1">
    <citation type="journal article" date="2019" name="Int. J. Syst. Evol. Microbiol.">
        <title>The Global Catalogue of Microorganisms (GCM) 10K type strain sequencing project: providing services to taxonomists for standard genome sequencing and annotation.</title>
        <authorList>
            <consortium name="The Broad Institute Genomics Platform"/>
            <consortium name="The Broad Institute Genome Sequencing Center for Infectious Disease"/>
            <person name="Wu L."/>
            <person name="Ma J."/>
        </authorList>
    </citation>
    <scope>NUCLEOTIDE SEQUENCE [LARGE SCALE GENOMIC DNA]</scope>
    <source>
        <strain evidence="6 7">JCM 15672</strain>
    </source>
</reference>
<evidence type="ECO:0000313" key="6">
    <source>
        <dbReference type="EMBL" id="GAA2038764.1"/>
    </source>
</evidence>
<proteinExistence type="inferred from homology"/>
<keyword evidence="3" id="KW-0378">Hydrolase</keyword>
<organism evidence="6 7">
    <name type="scientific">Agromyces tropicus</name>
    <dbReference type="NCBI Taxonomy" id="555371"/>
    <lineage>
        <taxon>Bacteria</taxon>
        <taxon>Bacillati</taxon>
        <taxon>Actinomycetota</taxon>
        <taxon>Actinomycetes</taxon>
        <taxon>Micrococcales</taxon>
        <taxon>Microbacteriaceae</taxon>
        <taxon>Agromyces</taxon>
    </lineage>
</organism>
<evidence type="ECO:0000256" key="3">
    <source>
        <dbReference type="ARBA" id="ARBA00022801"/>
    </source>
</evidence>
<dbReference type="PANTHER" id="PTHR11264">
    <property type="entry name" value="URACIL-DNA GLYCOSYLASE"/>
    <property type="match status" value="1"/>
</dbReference>
<dbReference type="PROSITE" id="PS00130">
    <property type="entry name" value="U_DNA_GLYCOSYLASE"/>
    <property type="match status" value="1"/>
</dbReference>
<dbReference type="EMBL" id="BAAAPW010000003">
    <property type="protein sequence ID" value="GAA2038764.1"/>
    <property type="molecule type" value="Genomic_DNA"/>
</dbReference>
<dbReference type="Gene3D" id="3.40.470.10">
    <property type="entry name" value="Uracil-DNA glycosylase-like domain"/>
    <property type="match status" value="1"/>
</dbReference>
<evidence type="ECO:0000256" key="5">
    <source>
        <dbReference type="PROSITE-ProRule" id="PRU10072"/>
    </source>
</evidence>
<keyword evidence="7" id="KW-1185">Reference proteome</keyword>
<dbReference type="Proteomes" id="UP001501196">
    <property type="component" value="Unassembled WGS sequence"/>
</dbReference>
<comment type="similarity">
    <text evidence="1">Belongs to the uracil-DNA glycosylase (UDG) superfamily. UNG family.</text>
</comment>
<dbReference type="SUPFAM" id="SSF52141">
    <property type="entry name" value="Uracil-DNA glycosylase-like"/>
    <property type="match status" value="1"/>
</dbReference>
<dbReference type="PANTHER" id="PTHR11264:SF8">
    <property type="entry name" value="URACIL-DNA GLYCOSYLASE-LIKE DOMAIN-CONTAINING PROTEIN"/>
    <property type="match status" value="1"/>
</dbReference>
<evidence type="ECO:0000256" key="4">
    <source>
        <dbReference type="ARBA" id="ARBA00023204"/>
    </source>
</evidence>
<feature type="active site" description="Proton acceptor" evidence="5">
    <location>
        <position position="87"/>
    </location>
</feature>
<evidence type="ECO:0000256" key="1">
    <source>
        <dbReference type="ARBA" id="ARBA00008184"/>
    </source>
</evidence>
<sequence length="287" mass="31612">MTTLRTELSNYVRDWRDDLPPAWAHFFQSVEPDIDSVDPRLRSESAYPIIPGRRSSPHPGAPAEAHVFRAFDRTDPESVKVVVIGQDPYPLLSRATGRAFEDGLLGDWRGPVALSLQRLVQSALQVRSGRAEFVDPDRGWIEVKRGIASGSLTLESPSAFFDRLQFDHGVLFVNAAWTLTKYARGGCAEQEAHLAFWAPVMYQLLNGMAERDAGSVVYLVLGGFAKKIFAASGVETSSKAAETWGVSVAKVENAHPSADATPYFARPNPLGRVNDRLEEMGASLVRW</sequence>
<evidence type="ECO:0000313" key="7">
    <source>
        <dbReference type="Proteomes" id="UP001501196"/>
    </source>
</evidence>
<protein>
    <recommendedName>
        <fullName evidence="8">Uracil-DNA glycosylase</fullName>
    </recommendedName>
</protein>
<evidence type="ECO:0008006" key="8">
    <source>
        <dbReference type="Google" id="ProtNLM"/>
    </source>
</evidence>
<evidence type="ECO:0000256" key="2">
    <source>
        <dbReference type="ARBA" id="ARBA00022763"/>
    </source>
</evidence>
<dbReference type="InterPro" id="IPR036895">
    <property type="entry name" value="Uracil-DNA_glycosylase-like_sf"/>
</dbReference>
<name>A0ABN2ULM2_9MICO</name>
<keyword evidence="4" id="KW-0234">DNA repair</keyword>
<comment type="caution">
    <text evidence="6">The sequence shown here is derived from an EMBL/GenBank/DDBJ whole genome shotgun (WGS) entry which is preliminary data.</text>
</comment>
<accession>A0ABN2ULM2</accession>
<keyword evidence="2" id="KW-0227">DNA damage</keyword>
<dbReference type="RefSeq" id="WP_344374301.1">
    <property type="nucleotide sequence ID" value="NZ_BAAAPW010000003.1"/>
</dbReference>
<dbReference type="InterPro" id="IPR018085">
    <property type="entry name" value="Ura-DNA_Glyclase_AS"/>
</dbReference>
<gene>
    <name evidence="6" type="ORF">GCM10009819_24640</name>
</gene>